<evidence type="ECO:0000259" key="1">
    <source>
        <dbReference type="Pfam" id="PF08242"/>
    </source>
</evidence>
<dbReference type="GO" id="GO:0032259">
    <property type="term" value="P:methylation"/>
    <property type="evidence" value="ECO:0007669"/>
    <property type="project" value="UniProtKB-KW"/>
</dbReference>
<sequence>MTDTTLASYDDLPYDSVPITDTHPDGLRAIARLFGVNARPAGQCRVLELGCAGGGNLIPMAFYLPGSSFVGIDLARQHVDEANALIAELGLNNVRVLHRSVTDDLSDLGEFDYIVAHGLYSWVPRVVQDKVLAVCGRQLAQHGIAYVSYNTLPGWHARAPLRDMLLAFCDKRARASVRLNEAHALFDLLAPALQLQDTPEARGLLAEIEYLRRAPASYLYHEYLEETNEPLWFSEFMARADAAGLAYLADAVLSTMLPATLGDATARALSGLNDRIRVEQLMDYARLRKFRRTLLVRREVAVNVAPDLDAFEALAFHADLNTDEEIDLASDRPQSFRLASGGECRIAHPLAKAAAMTLALRYPSALGWYPLLAAASALVAEHGDEKFIGEVAAFKTEWFSLVAYQSVRIAAEARTYPVDLPERPAAHALARAQAKRGRVLASVRHAAVELDEFGALLVRQLDGTRALDELVDWLLAELQRLGHAPARAALRPACQQLLWTLGRAGLLA</sequence>
<feature type="domain" description="Methyltransferase regulatory" evidence="2">
    <location>
        <begin position="216"/>
        <end position="297"/>
    </location>
</feature>
<proteinExistence type="predicted"/>
<name>A0A4V2UQX8_9PROT</name>
<dbReference type="EMBL" id="SLZY01000002">
    <property type="protein sequence ID" value="TCS73236.1"/>
    <property type="molecule type" value="Genomic_DNA"/>
</dbReference>
<organism evidence="4 5">
    <name type="scientific">Sulfuritortus calidifontis</name>
    <dbReference type="NCBI Taxonomy" id="1914471"/>
    <lineage>
        <taxon>Bacteria</taxon>
        <taxon>Pseudomonadati</taxon>
        <taxon>Pseudomonadota</taxon>
        <taxon>Betaproteobacteria</taxon>
        <taxon>Nitrosomonadales</taxon>
        <taxon>Thiobacillaceae</taxon>
        <taxon>Sulfuritortus</taxon>
    </lineage>
</organism>
<evidence type="ECO:0000259" key="3">
    <source>
        <dbReference type="Pfam" id="PF21782"/>
    </source>
</evidence>
<feature type="domain" description="Methyltransferase type 12" evidence="1">
    <location>
        <begin position="47"/>
        <end position="143"/>
    </location>
</feature>
<evidence type="ECO:0000313" key="5">
    <source>
        <dbReference type="Proteomes" id="UP000295135"/>
    </source>
</evidence>
<dbReference type="Gene3D" id="3.40.50.150">
    <property type="entry name" value="Vaccinia Virus protein VP39"/>
    <property type="match status" value="1"/>
</dbReference>
<dbReference type="RefSeq" id="WP_165919085.1">
    <property type="nucleotide sequence ID" value="NZ_AP018721.1"/>
</dbReference>
<dbReference type="Pfam" id="PF10119">
    <property type="entry name" value="MethyTransf_Reg"/>
    <property type="match status" value="1"/>
</dbReference>
<dbReference type="CDD" id="cd02440">
    <property type="entry name" value="AdoMet_MTases"/>
    <property type="match status" value="1"/>
</dbReference>
<keyword evidence="4" id="KW-0489">Methyltransferase</keyword>
<dbReference type="Proteomes" id="UP000295135">
    <property type="component" value="Unassembled WGS sequence"/>
</dbReference>
<dbReference type="InterPro" id="IPR018773">
    <property type="entry name" value="MeTrfase_reg_dom_prd"/>
</dbReference>
<protein>
    <submittedName>
        <fullName evidence="4">Methyltransferase family protein</fullName>
    </submittedName>
</protein>
<dbReference type="InterPro" id="IPR048976">
    <property type="entry name" value="WHD_PKMT"/>
</dbReference>
<dbReference type="GO" id="GO:0008168">
    <property type="term" value="F:methyltransferase activity"/>
    <property type="evidence" value="ECO:0007669"/>
    <property type="project" value="UniProtKB-KW"/>
</dbReference>
<dbReference type="Pfam" id="PF08242">
    <property type="entry name" value="Methyltransf_12"/>
    <property type="match status" value="1"/>
</dbReference>
<feature type="domain" description="PKMT C-terminal winged helix" evidence="3">
    <location>
        <begin position="422"/>
        <end position="480"/>
    </location>
</feature>
<dbReference type="Pfam" id="PF21782">
    <property type="entry name" value="WHD_PKMT"/>
    <property type="match status" value="1"/>
</dbReference>
<comment type="caution">
    <text evidence="4">The sequence shown here is derived from an EMBL/GenBank/DDBJ whole genome shotgun (WGS) entry which is preliminary data.</text>
</comment>
<dbReference type="SUPFAM" id="SSF53335">
    <property type="entry name" value="S-adenosyl-L-methionine-dependent methyltransferases"/>
    <property type="match status" value="1"/>
</dbReference>
<evidence type="ECO:0000313" key="4">
    <source>
        <dbReference type="EMBL" id="TCS73236.1"/>
    </source>
</evidence>
<dbReference type="InterPro" id="IPR029063">
    <property type="entry name" value="SAM-dependent_MTases_sf"/>
</dbReference>
<keyword evidence="4" id="KW-0808">Transferase</keyword>
<dbReference type="PANTHER" id="PTHR43667:SF2">
    <property type="entry name" value="FATTY ACID C-METHYL TRANSFERASE"/>
    <property type="match status" value="1"/>
</dbReference>
<dbReference type="AlphaFoldDB" id="A0A4V2UQX8"/>
<reference evidence="4 5" key="1">
    <citation type="submission" date="2019-03" db="EMBL/GenBank/DDBJ databases">
        <title>Genomic Encyclopedia of Type Strains, Phase IV (KMG-IV): sequencing the most valuable type-strain genomes for metagenomic binning, comparative biology and taxonomic classification.</title>
        <authorList>
            <person name="Goeker M."/>
        </authorList>
    </citation>
    <scope>NUCLEOTIDE SEQUENCE [LARGE SCALE GENOMIC DNA]</scope>
    <source>
        <strain evidence="4 5">DSM 103923</strain>
    </source>
</reference>
<dbReference type="InterPro" id="IPR050723">
    <property type="entry name" value="CFA/CMAS"/>
</dbReference>
<dbReference type="InterPro" id="IPR013217">
    <property type="entry name" value="Methyltransf_12"/>
</dbReference>
<evidence type="ECO:0000259" key="2">
    <source>
        <dbReference type="Pfam" id="PF10119"/>
    </source>
</evidence>
<gene>
    <name evidence="4" type="ORF">EDC61_1023</name>
</gene>
<keyword evidence="5" id="KW-1185">Reference proteome</keyword>
<accession>A0A4V2UQX8</accession>
<dbReference type="PANTHER" id="PTHR43667">
    <property type="entry name" value="CYCLOPROPANE-FATTY-ACYL-PHOSPHOLIPID SYNTHASE"/>
    <property type="match status" value="1"/>
</dbReference>